<proteinExistence type="predicted"/>
<evidence type="ECO:0000256" key="1">
    <source>
        <dbReference type="SAM" id="MobiDB-lite"/>
    </source>
</evidence>
<dbReference type="EMBL" id="LZLG01000103">
    <property type="protein sequence ID" value="OBJ58933.1"/>
    <property type="molecule type" value="Genomic_DNA"/>
</dbReference>
<dbReference type="PANTHER" id="PTHR33371:SF16">
    <property type="entry name" value="MCE-FAMILY PROTEIN MCE3F"/>
    <property type="match status" value="1"/>
</dbReference>
<dbReference type="NCBIfam" id="TIGR00996">
    <property type="entry name" value="Mtu_fam_mce"/>
    <property type="match status" value="1"/>
</dbReference>
<dbReference type="GO" id="GO:0005576">
    <property type="term" value="C:extracellular region"/>
    <property type="evidence" value="ECO:0007669"/>
    <property type="project" value="TreeGrafter"/>
</dbReference>
<evidence type="ECO:0000259" key="2">
    <source>
        <dbReference type="Pfam" id="PF02470"/>
    </source>
</evidence>
<feature type="compositionally biased region" description="Polar residues" evidence="1">
    <location>
        <begin position="481"/>
        <end position="490"/>
    </location>
</feature>
<feature type="compositionally biased region" description="Pro residues" evidence="1">
    <location>
        <begin position="427"/>
        <end position="448"/>
    </location>
</feature>
<feature type="domain" description="Mce/MlaD" evidence="2">
    <location>
        <begin position="42"/>
        <end position="116"/>
    </location>
</feature>
<name>A0A853M138_9MYCO</name>
<accession>A0A853M138</accession>
<dbReference type="InterPro" id="IPR003399">
    <property type="entry name" value="Mce/MlaD"/>
</dbReference>
<gene>
    <name evidence="3" type="ORF">A5628_01150</name>
</gene>
<feature type="region of interest" description="Disordered" evidence="1">
    <location>
        <begin position="408"/>
        <end position="490"/>
    </location>
</feature>
<dbReference type="RefSeq" id="WP_065054858.1">
    <property type="nucleotide sequence ID" value="NZ_LZKW01000222.1"/>
</dbReference>
<organism evidence="3 4">
    <name type="scientific">Mycobacterium colombiense</name>
    <dbReference type="NCBI Taxonomy" id="339268"/>
    <lineage>
        <taxon>Bacteria</taxon>
        <taxon>Bacillati</taxon>
        <taxon>Actinomycetota</taxon>
        <taxon>Actinomycetes</taxon>
        <taxon>Mycobacteriales</taxon>
        <taxon>Mycobacteriaceae</taxon>
        <taxon>Mycobacterium</taxon>
        <taxon>Mycobacterium avium complex (MAC)</taxon>
    </lineage>
</organism>
<reference evidence="3 4" key="1">
    <citation type="submission" date="2016-06" db="EMBL/GenBank/DDBJ databases">
        <authorList>
            <person name="Sutton G."/>
            <person name="Brinkac L."/>
            <person name="Sanka R."/>
            <person name="Adams M."/>
            <person name="Lau E."/>
            <person name="Garcia-Basteiro A."/>
            <person name="Lopez-Varela E."/>
            <person name="Palencia S."/>
        </authorList>
    </citation>
    <scope>NUCLEOTIDE SEQUENCE [LARGE SCALE GENOMIC DNA]</scope>
    <source>
        <strain evidence="3 4">1164983.0</strain>
    </source>
</reference>
<protein>
    <submittedName>
        <fullName evidence="3">Mammalian cell entry protein</fullName>
    </submittedName>
</protein>
<evidence type="ECO:0000313" key="3">
    <source>
        <dbReference type="EMBL" id="OBJ58933.1"/>
    </source>
</evidence>
<evidence type="ECO:0000313" key="4">
    <source>
        <dbReference type="Proteomes" id="UP000093894"/>
    </source>
</evidence>
<dbReference type="AlphaFoldDB" id="A0A853M138"/>
<dbReference type="InterPro" id="IPR005693">
    <property type="entry name" value="Mce"/>
</dbReference>
<feature type="compositionally biased region" description="Basic and acidic residues" evidence="1">
    <location>
        <begin position="465"/>
        <end position="476"/>
    </location>
</feature>
<comment type="caution">
    <text evidence="3">The sequence shown here is derived from an EMBL/GenBank/DDBJ whole genome shotgun (WGS) entry which is preliminary data.</text>
</comment>
<dbReference type="PANTHER" id="PTHR33371">
    <property type="entry name" value="INTERMEMBRANE PHOSPHOLIPID TRANSPORT SYSTEM BINDING PROTEIN MLAD-RELATED"/>
    <property type="match status" value="1"/>
</dbReference>
<dbReference type="Pfam" id="PF02470">
    <property type="entry name" value="MlaD"/>
    <property type="match status" value="1"/>
</dbReference>
<dbReference type="InterPro" id="IPR052336">
    <property type="entry name" value="MlaD_Phospholipid_Transporter"/>
</dbReference>
<sequence>MLRLNRRTWIQLSILTLVTVVSCGAMAFNFMKLPATLFGIGEYKVTVDLPQSGGLYETSVVTYRGTDVGQVKSVGVTATGVRAVLAMRSGVKVPSDVQASVHSRSAIGEQYIELTPQPGTQDGQHSRTLRDGDVITAGHVDVPVDIGHLLDMTNRALQAIPRDNLRTVIDETNRAVGGLGPELSRIVDGSTALAVAGGRTVDPLAALIDQAPPVLDSQVQTSGAIATWAGRTAAIMAQFKAQDAAVRDLLTQGTSGIEEGRAMLDRVSPALPVLFANLVSLGDIAVVYRHDIEQLLVLLPQGIAAMAAIIVPSSNTKQEYRGAQLDFNLNLNLPPPCTTGYLPPAQRRSPASVDAPDRPAADLYCRVPQDSEFNVRGVRNIPCESKPWKRAPTVELCESDEDYVPLNEGYNWKGDPNATTSGQGVPQYPPGQDPRLPPPRGTAPPPAPVAVATYDPATGEYIGPDGRRYTESDLAHPRAKSWQSLLVPQP</sequence>
<dbReference type="Proteomes" id="UP000093894">
    <property type="component" value="Unassembled WGS sequence"/>
</dbReference>
<dbReference type="PROSITE" id="PS51257">
    <property type="entry name" value="PROKAR_LIPOPROTEIN"/>
    <property type="match status" value="1"/>
</dbReference>